<dbReference type="InterPro" id="IPR051910">
    <property type="entry name" value="ComF/GntX_DNA_util-trans"/>
</dbReference>
<gene>
    <name evidence="3" type="ORF">DAD186_15080</name>
</gene>
<dbReference type="PANTHER" id="PTHR47505">
    <property type="entry name" value="DNA UTILIZATION PROTEIN YHGH"/>
    <property type="match status" value="1"/>
</dbReference>
<name>A0A1B0ZJJ3_9MICO</name>
<sequence length="260" mass="27841">MPPPTRSNKGMSIDCPRVFARFASIALQSLVPFSCPCGESGLHLCDECAGEFSRGTVWVEGVCEGVCEARPSADGRELEIAPAFRVATLAEYEGRAKSAILDYKNGGHFALANYLGPLLADALTELSEGCMHRHVIVPVPSRAEAVRRRGEDHMRLLAESVGAHARVGVAPALVLSGMSQHSRTKRERARGTERVIGPKRVAEWEGMRGMRAVILDDVVTTGSTLKKTSDALEALGVRTCAALTIASARLPRANTPSLPV</sequence>
<evidence type="ECO:0000313" key="4">
    <source>
        <dbReference type="Proteomes" id="UP000092596"/>
    </source>
</evidence>
<dbReference type="CDD" id="cd06223">
    <property type="entry name" value="PRTases_typeI"/>
    <property type="match status" value="1"/>
</dbReference>
<dbReference type="InterPro" id="IPR029057">
    <property type="entry name" value="PRTase-like"/>
</dbReference>
<dbReference type="InterPro" id="IPR000836">
    <property type="entry name" value="PRTase_dom"/>
</dbReference>
<dbReference type="PATRIC" id="fig|1630135.4.peg.1510"/>
<accession>A0A1B0ZJJ3</accession>
<dbReference type="PANTHER" id="PTHR47505:SF1">
    <property type="entry name" value="DNA UTILIZATION PROTEIN YHGH"/>
    <property type="match status" value="1"/>
</dbReference>
<comment type="similarity">
    <text evidence="1">Belongs to the ComF/GntX family.</text>
</comment>
<protein>
    <recommendedName>
        <fullName evidence="2">Phosphoribosyltransferase domain-containing protein</fullName>
    </recommendedName>
</protein>
<dbReference type="SUPFAM" id="SSF53271">
    <property type="entry name" value="PRTase-like"/>
    <property type="match status" value="1"/>
</dbReference>
<proteinExistence type="inferred from homology"/>
<dbReference type="Gene3D" id="3.40.50.2020">
    <property type="match status" value="1"/>
</dbReference>
<evidence type="ECO:0000259" key="2">
    <source>
        <dbReference type="Pfam" id="PF00156"/>
    </source>
</evidence>
<dbReference type="Pfam" id="PF00156">
    <property type="entry name" value="Pribosyltran"/>
    <property type="match status" value="1"/>
</dbReference>
<evidence type="ECO:0000256" key="1">
    <source>
        <dbReference type="ARBA" id="ARBA00008007"/>
    </source>
</evidence>
<dbReference type="KEGG" id="dva:DAD186_15080"/>
<dbReference type="RefSeq" id="WP_065248120.1">
    <property type="nucleotide sequence ID" value="NZ_CP012117.1"/>
</dbReference>
<dbReference type="AlphaFoldDB" id="A0A1B0ZJJ3"/>
<reference evidence="3 4" key="1">
    <citation type="submission" date="2015-06" db="EMBL/GenBank/DDBJ databases">
        <title>Investigation of pathophysiology for high-risk pregnancy and development of treatment modality based on it.</title>
        <authorList>
            <person name="Kim B.-C."/>
            <person name="Lim S."/>
        </authorList>
    </citation>
    <scope>NUCLEOTIDE SEQUENCE [LARGE SCALE GENOMIC DNA]</scope>
    <source>
        <strain evidence="3 4">AD1-86</strain>
    </source>
</reference>
<feature type="domain" description="Phosphoribosyltransferase" evidence="2">
    <location>
        <begin position="205"/>
        <end position="241"/>
    </location>
</feature>
<evidence type="ECO:0000313" key="3">
    <source>
        <dbReference type="EMBL" id="ANP28058.1"/>
    </source>
</evidence>
<dbReference type="Proteomes" id="UP000092596">
    <property type="component" value="Chromosome"/>
</dbReference>
<dbReference type="EMBL" id="CP012117">
    <property type="protein sequence ID" value="ANP28058.1"/>
    <property type="molecule type" value="Genomic_DNA"/>
</dbReference>
<organism evidence="3 4">
    <name type="scientific">Dermabacter vaginalis</name>
    <dbReference type="NCBI Taxonomy" id="1630135"/>
    <lineage>
        <taxon>Bacteria</taxon>
        <taxon>Bacillati</taxon>
        <taxon>Actinomycetota</taxon>
        <taxon>Actinomycetes</taxon>
        <taxon>Micrococcales</taxon>
        <taxon>Dermabacteraceae</taxon>
        <taxon>Dermabacter</taxon>
    </lineage>
</organism>
<dbReference type="STRING" id="1630135.DAD186_15080"/>